<evidence type="ECO:0000313" key="3">
    <source>
        <dbReference type="Proteomes" id="UP001274321"/>
    </source>
</evidence>
<dbReference type="InterPro" id="IPR006976">
    <property type="entry name" value="VanZ-like"/>
</dbReference>
<feature type="domain" description="VanZ-like" evidence="1">
    <location>
        <begin position="54"/>
        <end position="101"/>
    </location>
</feature>
<reference evidence="2 3" key="1">
    <citation type="submission" date="2023-11" db="EMBL/GenBank/DDBJ databases">
        <authorList>
            <person name="Bao R."/>
        </authorList>
    </citation>
    <scope>NUCLEOTIDE SEQUENCE [LARGE SCALE GENOMIC DNA]</scope>
    <source>
        <strain evidence="2 3">PJ23</strain>
    </source>
</reference>
<protein>
    <submittedName>
        <fullName evidence="2">VanZ family protein</fullName>
    </submittedName>
</protein>
<keyword evidence="3" id="KW-1185">Reference proteome</keyword>
<organism evidence="2 3">
    <name type="scientific">Terrihabitans rhizophilus</name>
    <dbReference type="NCBI Taxonomy" id="3092662"/>
    <lineage>
        <taxon>Bacteria</taxon>
        <taxon>Pseudomonadati</taxon>
        <taxon>Pseudomonadota</taxon>
        <taxon>Alphaproteobacteria</taxon>
        <taxon>Hyphomicrobiales</taxon>
        <taxon>Terrihabitans</taxon>
    </lineage>
</organism>
<dbReference type="Proteomes" id="UP001274321">
    <property type="component" value="Unassembled WGS sequence"/>
</dbReference>
<comment type="caution">
    <text evidence="2">The sequence shown here is derived from an EMBL/GenBank/DDBJ whole genome shotgun (WGS) entry which is preliminary data.</text>
</comment>
<dbReference type="EMBL" id="JAXAFJ010000003">
    <property type="protein sequence ID" value="MDX6805751.1"/>
    <property type="molecule type" value="Genomic_DNA"/>
</dbReference>
<accession>A0ABU4RME4</accession>
<gene>
    <name evidence="2" type="ORF">SCD90_06725</name>
</gene>
<name>A0ABU4RME4_9HYPH</name>
<evidence type="ECO:0000313" key="2">
    <source>
        <dbReference type="EMBL" id="MDX6805751.1"/>
    </source>
</evidence>
<evidence type="ECO:0000259" key="1">
    <source>
        <dbReference type="Pfam" id="PF04892"/>
    </source>
</evidence>
<proteinExistence type="predicted"/>
<dbReference type="RefSeq" id="WP_319843879.1">
    <property type="nucleotide sequence ID" value="NZ_JAXAFJ010000003.1"/>
</dbReference>
<dbReference type="Pfam" id="PF04892">
    <property type="entry name" value="VanZ"/>
    <property type="match status" value="1"/>
</dbReference>
<sequence length="122" mass="12151">MALILVCLLYVDAAVAALALLPGLALADGPATCLHIAVSAANVAVLSAVLRHEASAAVLVSAASCAVEAAQLFIEGRTACWEDVCANAIGVALGLACTTLLRPKQHPPAAGGRLSTAAPDRV</sequence>